<keyword evidence="3" id="KW-1185">Reference proteome</keyword>
<dbReference type="AlphaFoldDB" id="A0A4Q2DAJ8"/>
<evidence type="ECO:0000313" key="3">
    <source>
        <dbReference type="Proteomes" id="UP000290288"/>
    </source>
</evidence>
<protein>
    <submittedName>
        <fullName evidence="2">Uncharacterized protein</fullName>
    </submittedName>
</protein>
<accession>A0A4Q2DAJ8</accession>
<feature type="compositionally biased region" description="Basic and acidic residues" evidence="1">
    <location>
        <begin position="80"/>
        <end position="91"/>
    </location>
</feature>
<feature type="compositionally biased region" description="Basic and acidic residues" evidence="1">
    <location>
        <begin position="12"/>
        <end position="22"/>
    </location>
</feature>
<organism evidence="2 3">
    <name type="scientific">Candolleomyces aberdarensis</name>
    <dbReference type="NCBI Taxonomy" id="2316362"/>
    <lineage>
        <taxon>Eukaryota</taxon>
        <taxon>Fungi</taxon>
        <taxon>Dikarya</taxon>
        <taxon>Basidiomycota</taxon>
        <taxon>Agaricomycotina</taxon>
        <taxon>Agaricomycetes</taxon>
        <taxon>Agaricomycetidae</taxon>
        <taxon>Agaricales</taxon>
        <taxon>Agaricineae</taxon>
        <taxon>Psathyrellaceae</taxon>
        <taxon>Candolleomyces</taxon>
    </lineage>
</organism>
<proteinExistence type="predicted"/>
<feature type="compositionally biased region" description="Acidic residues" evidence="1">
    <location>
        <begin position="62"/>
        <end position="79"/>
    </location>
</feature>
<evidence type="ECO:0000256" key="1">
    <source>
        <dbReference type="SAM" id="MobiDB-lite"/>
    </source>
</evidence>
<sequence length="91" mass="9813">MASSNQDTAPIEPRKETLKTESKVTGTAADTKSDDGNAGLKSVVHKPKLAIAQLDGDKADSLVEEDEDPTYSDDEDPPDFEGRVDRISYST</sequence>
<feature type="region of interest" description="Disordered" evidence="1">
    <location>
        <begin position="1"/>
        <end position="91"/>
    </location>
</feature>
<dbReference type="Proteomes" id="UP000290288">
    <property type="component" value="Unassembled WGS sequence"/>
</dbReference>
<dbReference type="EMBL" id="SDEE01000414">
    <property type="protein sequence ID" value="RXW16660.1"/>
    <property type="molecule type" value="Genomic_DNA"/>
</dbReference>
<gene>
    <name evidence="2" type="ORF">EST38_g9193</name>
</gene>
<name>A0A4Q2DAJ8_9AGAR</name>
<evidence type="ECO:0000313" key="2">
    <source>
        <dbReference type="EMBL" id="RXW16660.1"/>
    </source>
</evidence>
<comment type="caution">
    <text evidence="2">The sequence shown here is derived from an EMBL/GenBank/DDBJ whole genome shotgun (WGS) entry which is preliminary data.</text>
</comment>
<reference evidence="2 3" key="1">
    <citation type="submission" date="2019-01" db="EMBL/GenBank/DDBJ databases">
        <title>Draft genome sequence of Psathyrella aberdarensis IHI B618.</title>
        <authorList>
            <person name="Buettner E."/>
            <person name="Kellner H."/>
        </authorList>
    </citation>
    <scope>NUCLEOTIDE SEQUENCE [LARGE SCALE GENOMIC DNA]</scope>
    <source>
        <strain evidence="2 3">IHI B618</strain>
    </source>
</reference>